<keyword evidence="8 10" id="KW-1133">Transmembrane helix</keyword>
<evidence type="ECO:0000256" key="10">
    <source>
        <dbReference type="SAM" id="Phobius"/>
    </source>
</evidence>
<dbReference type="InterPro" id="IPR005467">
    <property type="entry name" value="His_kinase_dom"/>
</dbReference>
<dbReference type="Proteomes" id="UP000000771">
    <property type="component" value="Chromosome"/>
</dbReference>
<dbReference type="GO" id="GO:0000155">
    <property type="term" value="F:phosphorelay sensor kinase activity"/>
    <property type="evidence" value="ECO:0007669"/>
    <property type="project" value="InterPro"/>
</dbReference>
<dbReference type="SUPFAM" id="SSF55874">
    <property type="entry name" value="ATPase domain of HSP90 chaperone/DNA topoisomerase II/histidine kinase"/>
    <property type="match status" value="1"/>
</dbReference>
<dbReference type="InterPro" id="IPR050736">
    <property type="entry name" value="Sensor_HK_Regulatory"/>
</dbReference>
<comment type="catalytic activity">
    <reaction evidence="1">
        <text>ATP + protein L-histidine = ADP + protein N-phospho-L-histidine.</text>
        <dbReference type="EC" id="2.7.13.3"/>
    </reaction>
</comment>
<dbReference type="CDD" id="cd00075">
    <property type="entry name" value="HATPase"/>
    <property type="match status" value="1"/>
</dbReference>
<dbReference type="Pfam" id="PF00512">
    <property type="entry name" value="HisKA"/>
    <property type="match status" value="1"/>
</dbReference>
<dbReference type="InterPro" id="IPR003660">
    <property type="entry name" value="HAMP_dom"/>
</dbReference>
<feature type="transmembrane region" description="Helical" evidence="10">
    <location>
        <begin position="12"/>
        <end position="36"/>
    </location>
</feature>
<keyword evidence="9" id="KW-0902">Two-component regulatory system</keyword>
<dbReference type="SUPFAM" id="SSF47384">
    <property type="entry name" value="Homodimeric domain of signal transducing histidine kinase"/>
    <property type="match status" value="1"/>
</dbReference>
<keyword evidence="7 13" id="KW-0418">Kinase</keyword>
<dbReference type="PROSITE" id="PS50885">
    <property type="entry name" value="HAMP"/>
    <property type="match status" value="1"/>
</dbReference>
<dbReference type="InterPro" id="IPR036890">
    <property type="entry name" value="HATPase_C_sf"/>
</dbReference>
<evidence type="ECO:0000256" key="4">
    <source>
        <dbReference type="ARBA" id="ARBA00022553"/>
    </source>
</evidence>
<keyword evidence="14" id="KW-1185">Reference proteome</keyword>
<dbReference type="CDD" id="cd00082">
    <property type="entry name" value="HisKA"/>
    <property type="match status" value="1"/>
</dbReference>
<keyword evidence="5" id="KW-0808">Transferase</keyword>
<evidence type="ECO:0000313" key="13">
    <source>
        <dbReference type="EMBL" id="ACU54033.1"/>
    </source>
</evidence>
<evidence type="ECO:0000256" key="7">
    <source>
        <dbReference type="ARBA" id="ARBA00022777"/>
    </source>
</evidence>
<dbReference type="Pfam" id="PF02518">
    <property type="entry name" value="HATPase_c"/>
    <property type="match status" value="1"/>
</dbReference>
<dbReference type="SMART" id="SM00388">
    <property type="entry name" value="HisKA"/>
    <property type="match status" value="1"/>
</dbReference>
<dbReference type="InterPro" id="IPR003594">
    <property type="entry name" value="HATPase_dom"/>
</dbReference>
<dbReference type="KEGG" id="afo:Afer_1100"/>
<dbReference type="EMBL" id="CP001631">
    <property type="protein sequence ID" value="ACU54033.1"/>
    <property type="molecule type" value="Genomic_DNA"/>
</dbReference>
<evidence type="ECO:0000256" key="1">
    <source>
        <dbReference type="ARBA" id="ARBA00000085"/>
    </source>
</evidence>
<evidence type="ECO:0000256" key="9">
    <source>
        <dbReference type="ARBA" id="ARBA00023012"/>
    </source>
</evidence>
<protein>
    <recommendedName>
        <fullName evidence="3">histidine kinase</fullName>
        <ecNumber evidence="3">2.7.13.3</ecNumber>
    </recommendedName>
</protein>
<evidence type="ECO:0000256" key="3">
    <source>
        <dbReference type="ARBA" id="ARBA00012438"/>
    </source>
</evidence>
<dbReference type="InterPro" id="IPR004358">
    <property type="entry name" value="Sig_transdc_His_kin-like_C"/>
</dbReference>
<dbReference type="PROSITE" id="PS50109">
    <property type="entry name" value="HIS_KIN"/>
    <property type="match status" value="1"/>
</dbReference>
<dbReference type="SMART" id="SM00387">
    <property type="entry name" value="HATPase_c"/>
    <property type="match status" value="1"/>
</dbReference>
<feature type="transmembrane region" description="Helical" evidence="10">
    <location>
        <begin position="150"/>
        <end position="171"/>
    </location>
</feature>
<accession>C7LZ75</accession>
<dbReference type="InterPro" id="IPR036097">
    <property type="entry name" value="HisK_dim/P_sf"/>
</dbReference>
<dbReference type="SMART" id="SM00304">
    <property type="entry name" value="HAMP"/>
    <property type="match status" value="1"/>
</dbReference>
<dbReference type="PANTHER" id="PTHR43711:SF1">
    <property type="entry name" value="HISTIDINE KINASE 1"/>
    <property type="match status" value="1"/>
</dbReference>
<organism evidence="13 14">
    <name type="scientific">Acidimicrobium ferrooxidans (strain DSM 10331 / JCM 15462 / NBRC 103882 / ICP)</name>
    <dbReference type="NCBI Taxonomy" id="525909"/>
    <lineage>
        <taxon>Bacteria</taxon>
        <taxon>Bacillati</taxon>
        <taxon>Actinomycetota</taxon>
        <taxon>Acidimicrobiia</taxon>
        <taxon>Acidimicrobiales</taxon>
        <taxon>Acidimicrobiaceae</taxon>
        <taxon>Acidimicrobium</taxon>
    </lineage>
</organism>
<proteinExistence type="predicted"/>
<evidence type="ECO:0000313" key="14">
    <source>
        <dbReference type="Proteomes" id="UP000000771"/>
    </source>
</evidence>
<evidence type="ECO:0000256" key="6">
    <source>
        <dbReference type="ARBA" id="ARBA00022692"/>
    </source>
</evidence>
<dbReference type="eggNOG" id="COG2205">
    <property type="taxonomic scope" value="Bacteria"/>
</dbReference>
<sequence length="461" mass="49484">MRRRRRPTIRTTLRAGLATTAVTTALAAGVGTLLIFRSIALHENESFLARQASVAANVASRAEHFFLGPHGAHTFGARRLVRLDPSGHLGGPVPAELHGVVLHPPQLVPGHVSFVVRGDTVWALDPVILVDRHAQRTYAVVLHRSLPSELVPALFVVALTLLAALVAILLADAYTRRVSSVVADLAALAERVSRGDLAQAPPSEPIAQRELDDLRQALAEMIASLRSASERQTSFLLAISHDLRTPLTSIRGFAEAIEDGEVVQPAHAASVIQREAQRIERLLADLMSLARLEADGFRVTVTPLDLGDLVEHLAETARLRGRTQGLEVHASLAPDARSVLGDPERLSQALANILDNAVKFARSSIDVIVTRRLESVRIEITDDGPGIPPSVRDQLFSRQVAPRPGRNNEIGSGLGLLIAARLVQAMHGRLGASSPIRSDGGTRIVLELPAAVHDRVPSQVG</sequence>
<dbReference type="STRING" id="525909.Afer_1100"/>
<dbReference type="InterPro" id="IPR003661">
    <property type="entry name" value="HisK_dim/P_dom"/>
</dbReference>
<keyword evidence="6 10" id="KW-0812">Transmembrane</keyword>
<dbReference type="RefSeq" id="WP_015798519.1">
    <property type="nucleotide sequence ID" value="NC_013124.1"/>
</dbReference>
<keyword evidence="4" id="KW-0597">Phosphoprotein</keyword>
<dbReference type="PANTHER" id="PTHR43711">
    <property type="entry name" value="TWO-COMPONENT HISTIDINE KINASE"/>
    <property type="match status" value="1"/>
</dbReference>
<dbReference type="AlphaFoldDB" id="C7LZ75"/>
<dbReference type="PRINTS" id="PR00344">
    <property type="entry name" value="BCTRLSENSOR"/>
</dbReference>
<evidence type="ECO:0000256" key="2">
    <source>
        <dbReference type="ARBA" id="ARBA00004236"/>
    </source>
</evidence>
<dbReference type="GO" id="GO:0005886">
    <property type="term" value="C:plasma membrane"/>
    <property type="evidence" value="ECO:0007669"/>
    <property type="project" value="UniProtKB-SubCell"/>
</dbReference>
<evidence type="ECO:0000259" key="11">
    <source>
        <dbReference type="PROSITE" id="PS50109"/>
    </source>
</evidence>
<dbReference type="Gene3D" id="3.30.565.10">
    <property type="entry name" value="Histidine kinase-like ATPase, C-terminal domain"/>
    <property type="match status" value="1"/>
</dbReference>
<evidence type="ECO:0000259" key="12">
    <source>
        <dbReference type="PROSITE" id="PS50885"/>
    </source>
</evidence>
<dbReference type="Gene3D" id="1.10.287.130">
    <property type="match status" value="1"/>
</dbReference>
<feature type="domain" description="Histidine kinase" evidence="11">
    <location>
        <begin position="238"/>
        <end position="452"/>
    </location>
</feature>
<keyword evidence="10" id="KW-0472">Membrane</keyword>
<feature type="domain" description="HAMP" evidence="12">
    <location>
        <begin position="176"/>
        <end position="230"/>
    </location>
</feature>
<dbReference type="HOGENOM" id="CLU_592680_0_0_11"/>
<reference evidence="13 14" key="1">
    <citation type="journal article" date="2009" name="Stand. Genomic Sci.">
        <title>Complete genome sequence of Acidimicrobium ferrooxidans type strain (ICP).</title>
        <authorList>
            <person name="Clum A."/>
            <person name="Nolan M."/>
            <person name="Lang E."/>
            <person name="Glavina Del Rio T."/>
            <person name="Tice H."/>
            <person name="Copeland A."/>
            <person name="Cheng J.F."/>
            <person name="Lucas S."/>
            <person name="Chen F."/>
            <person name="Bruce D."/>
            <person name="Goodwin L."/>
            <person name="Pitluck S."/>
            <person name="Ivanova N."/>
            <person name="Mavrommatis K."/>
            <person name="Mikhailova N."/>
            <person name="Pati A."/>
            <person name="Chen A."/>
            <person name="Palaniappan K."/>
            <person name="Goker M."/>
            <person name="Spring S."/>
            <person name="Land M."/>
            <person name="Hauser L."/>
            <person name="Chang Y.J."/>
            <person name="Jeffries C.C."/>
            <person name="Chain P."/>
            <person name="Bristow J."/>
            <person name="Eisen J.A."/>
            <person name="Markowitz V."/>
            <person name="Hugenholtz P."/>
            <person name="Kyrpides N.C."/>
            <person name="Klenk H.P."/>
            <person name="Lapidus A."/>
        </authorList>
    </citation>
    <scope>NUCLEOTIDE SEQUENCE [LARGE SCALE GENOMIC DNA]</scope>
    <source>
        <strain evidence="14">DSM 10331 / JCM 15462 / NBRC 103882 / ICP</strain>
    </source>
</reference>
<gene>
    <name evidence="13" type="ordered locus">Afer_1100</name>
</gene>
<evidence type="ECO:0000256" key="8">
    <source>
        <dbReference type="ARBA" id="ARBA00022989"/>
    </source>
</evidence>
<name>C7LZ75_ACIFD</name>
<comment type="subcellular location">
    <subcellularLocation>
        <location evidence="2">Cell membrane</location>
    </subcellularLocation>
</comment>
<dbReference type="Gene3D" id="6.10.340.10">
    <property type="match status" value="1"/>
</dbReference>
<dbReference type="EC" id="2.7.13.3" evidence="3"/>
<evidence type="ECO:0000256" key="5">
    <source>
        <dbReference type="ARBA" id="ARBA00022679"/>
    </source>
</evidence>